<keyword evidence="1" id="KW-0472">Membrane</keyword>
<dbReference type="Proteomes" id="UP001595988">
    <property type="component" value="Unassembled WGS sequence"/>
</dbReference>
<gene>
    <name evidence="2" type="ORF">ACFO3P_07725</name>
</gene>
<protein>
    <submittedName>
        <fullName evidence="2">DUF5362 family protein</fullName>
    </submittedName>
</protein>
<reference evidence="3" key="1">
    <citation type="journal article" date="2019" name="Int. J. Syst. Evol. Microbiol.">
        <title>The Global Catalogue of Microorganisms (GCM) 10K type strain sequencing project: providing services to taxonomists for standard genome sequencing and annotation.</title>
        <authorList>
            <consortium name="The Broad Institute Genomics Platform"/>
            <consortium name="The Broad Institute Genome Sequencing Center for Infectious Disease"/>
            <person name="Wu L."/>
            <person name="Ma J."/>
        </authorList>
    </citation>
    <scope>NUCLEOTIDE SEQUENCE [LARGE SCALE GENOMIC DNA]</scope>
    <source>
        <strain evidence="3">CCUG 37257</strain>
    </source>
</reference>
<evidence type="ECO:0000313" key="2">
    <source>
        <dbReference type="EMBL" id="MFC4662086.1"/>
    </source>
</evidence>
<name>A0ABV9JWQ7_9BACI</name>
<feature type="transmembrane region" description="Helical" evidence="1">
    <location>
        <begin position="39"/>
        <end position="56"/>
    </location>
</feature>
<sequence>MDYLNIDHLKRIATWGKIVGAASIIMGAISIVLTLTVDPSMILSGIISIITGYLFYQTGVEASNIIASDDFTAGNVNELLNKYGKLLLIMGILTIISLVVLIPLIIVLISL</sequence>
<feature type="transmembrane region" description="Helical" evidence="1">
    <location>
        <begin position="86"/>
        <end position="109"/>
    </location>
</feature>
<organism evidence="2 3">
    <name type="scientific">Oceanobacillus aidingensis</name>
    <dbReference type="NCBI Taxonomy" id="645964"/>
    <lineage>
        <taxon>Bacteria</taxon>
        <taxon>Bacillati</taxon>
        <taxon>Bacillota</taxon>
        <taxon>Bacilli</taxon>
        <taxon>Bacillales</taxon>
        <taxon>Bacillaceae</taxon>
        <taxon>Oceanobacillus</taxon>
    </lineage>
</organism>
<feature type="transmembrane region" description="Helical" evidence="1">
    <location>
        <begin position="12"/>
        <end position="33"/>
    </location>
</feature>
<dbReference type="EMBL" id="JBHSFT010000010">
    <property type="protein sequence ID" value="MFC4662086.1"/>
    <property type="molecule type" value="Genomic_DNA"/>
</dbReference>
<evidence type="ECO:0000256" key="1">
    <source>
        <dbReference type="SAM" id="Phobius"/>
    </source>
</evidence>
<accession>A0ABV9JWQ7</accession>
<dbReference type="InterPro" id="IPR035287">
    <property type="entry name" value="DUF5362"/>
</dbReference>
<evidence type="ECO:0000313" key="3">
    <source>
        <dbReference type="Proteomes" id="UP001595988"/>
    </source>
</evidence>
<dbReference type="RefSeq" id="WP_193063964.1">
    <property type="nucleotide sequence ID" value="NZ_JBHSFT010000010.1"/>
</dbReference>
<dbReference type="Pfam" id="PF17319">
    <property type="entry name" value="DUF5362"/>
    <property type="match status" value="1"/>
</dbReference>
<comment type="caution">
    <text evidence="2">The sequence shown here is derived from an EMBL/GenBank/DDBJ whole genome shotgun (WGS) entry which is preliminary data.</text>
</comment>
<keyword evidence="1" id="KW-0812">Transmembrane</keyword>
<proteinExistence type="predicted"/>
<keyword evidence="1" id="KW-1133">Transmembrane helix</keyword>
<keyword evidence="3" id="KW-1185">Reference proteome</keyword>